<evidence type="ECO:0000313" key="9">
    <source>
        <dbReference type="Proteomes" id="UP000663602"/>
    </source>
</evidence>
<feature type="domain" description="Glutamyl/glutaminyl-tRNA synthetase class Ib catalytic" evidence="7">
    <location>
        <begin position="4"/>
        <end position="95"/>
    </location>
</feature>
<dbReference type="PANTHER" id="PTHR43311">
    <property type="entry name" value="GLUTAMATE--TRNA LIGASE"/>
    <property type="match status" value="1"/>
</dbReference>
<evidence type="ECO:0000256" key="6">
    <source>
        <dbReference type="SAM" id="Phobius"/>
    </source>
</evidence>
<accession>A0A975ADP2</accession>
<keyword evidence="6" id="KW-1133">Transmembrane helix</keyword>
<keyword evidence="5" id="KW-0648">Protein biosynthesis</keyword>
<keyword evidence="4 5" id="KW-0030">Aminoacyl-tRNA synthetase</keyword>
<reference evidence="8" key="1">
    <citation type="submission" date="2021-02" db="EMBL/GenBank/DDBJ databases">
        <authorList>
            <person name="Franco D."/>
        </authorList>
    </citation>
    <scope>NUCLEOTIDE SEQUENCE</scope>
    <source>
        <strain evidence="8">DICMUL</strain>
    </source>
</reference>
<dbReference type="PANTHER" id="PTHR43311:SF2">
    <property type="entry name" value="GLUTAMATE--TRNA LIGASE, MITOCHONDRIAL-RELATED"/>
    <property type="match status" value="1"/>
</dbReference>
<keyword evidence="6" id="KW-0472">Membrane</keyword>
<dbReference type="AlphaFoldDB" id="A0A975ADP2"/>
<sequence length="402" mass="46250">MAHIITRFAPSPSGSLHIGNLRIALIAWVFACAHKGKFYMRFDNINIKCYVKFQLACLRLLHVFNIATSLLFQQVMRQRLYYRFAWLLVLGRNAYFLNGALWFITASDLGCFFDYLRFKLISAISLYNFIIMRSNGFAVYNFCSVIDDHLMGISYVIRGCDHLSNTCKQVVLAKTLGCYLGKFFHLPLIVNNCGFKLSKRITSFDVMRLVTCGFLRKVIVCYLLGLHMTFLKASISTYLLVYFSLNCLLVANFKYDINRLVCYNNFAITTIVFIKIYAYLANFFFSPIYLTHAITTLVLARSGFVSDVDYYYINYYLVLFTYTYTLIDKRILYALCRYLKHSTSTVFAKVVVVGVYNSLAAVYIALNMFFFNNSINVPALATYLDSLGSSNLVLILNHILFI</sequence>
<dbReference type="GO" id="GO:0005524">
    <property type="term" value="F:ATP binding"/>
    <property type="evidence" value="ECO:0007669"/>
    <property type="project" value="UniProtKB-KW"/>
</dbReference>
<dbReference type="PROSITE" id="PS00178">
    <property type="entry name" value="AA_TRNA_LIGASE_I"/>
    <property type="match status" value="1"/>
</dbReference>
<reference evidence="8" key="2">
    <citation type="submission" date="2021-03" db="EMBL/GenBank/DDBJ databases">
        <title>Alternative transmission patterns in independently acquired nutritional co-symbionts of Dictyopharidae planthoppers.</title>
        <authorList>
            <person name="Michalik A."/>
            <person name="Lukasik P."/>
        </authorList>
    </citation>
    <scope>NUCLEOTIDE SEQUENCE</scope>
    <source>
        <strain evidence="8">DICMUL</strain>
    </source>
</reference>
<gene>
    <name evidence="8" type="ORF">JSR02_00560</name>
</gene>
<evidence type="ECO:0000256" key="3">
    <source>
        <dbReference type="ARBA" id="ARBA00022840"/>
    </source>
</evidence>
<feature type="transmembrane region" description="Helical" evidence="6">
    <location>
        <begin position="310"/>
        <end position="327"/>
    </location>
</feature>
<dbReference type="EMBL" id="CP071410">
    <property type="protein sequence ID" value="QSW37790.1"/>
    <property type="molecule type" value="Genomic_DNA"/>
</dbReference>
<dbReference type="SUPFAM" id="SSF52374">
    <property type="entry name" value="Nucleotidylyl transferase"/>
    <property type="match status" value="1"/>
</dbReference>
<feature type="transmembrane region" description="Helical" evidence="6">
    <location>
        <begin position="235"/>
        <end position="253"/>
    </location>
</feature>
<dbReference type="Proteomes" id="UP000663602">
    <property type="component" value="Chromosome"/>
</dbReference>
<dbReference type="InterPro" id="IPR001412">
    <property type="entry name" value="aa-tRNA-synth_I_CS"/>
</dbReference>
<dbReference type="GO" id="GO:0006424">
    <property type="term" value="P:glutamyl-tRNA aminoacylation"/>
    <property type="evidence" value="ECO:0007669"/>
    <property type="project" value="TreeGrafter"/>
</dbReference>
<keyword evidence="6" id="KW-0812">Transmembrane</keyword>
<dbReference type="GO" id="GO:0004818">
    <property type="term" value="F:glutamate-tRNA ligase activity"/>
    <property type="evidence" value="ECO:0007669"/>
    <property type="project" value="TreeGrafter"/>
</dbReference>
<evidence type="ECO:0000256" key="4">
    <source>
        <dbReference type="ARBA" id="ARBA00023146"/>
    </source>
</evidence>
<protein>
    <recommendedName>
        <fullName evidence="7">Glutamyl/glutaminyl-tRNA synthetase class Ib catalytic domain-containing protein</fullName>
    </recommendedName>
</protein>
<dbReference type="PRINTS" id="PR00987">
    <property type="entry name" value="TRNASYNTHGLU"/>
</dbReference>
<dbReference type="InterPro" id="IPR049940">
    <property type="entry name" value="GluQ/Sye"/>
</dbReference>
<organism evidence="8 9">
    <name type="scientific">Candidatus Vidania fulgoroideorum</name>
    <dbReference type="NCBI Taxonomy" id="881286"/>
    <lineage>
        <taxon>Bacteria</taxon>
        <taxon>Pseudomonadati</taxon>
        <taxon>Pseudomonadota</taxon>
        <taxon>Betaproteobacteria</taxon>
        <taxon>Candidatus Vidania</taxon>
    </lineage>
</organism>
<dbReference type="Gene3D" id="3.40.50.620">
    <property type="entry name" value="HUPs"/>
    <property type="match status" value="2"/>
</dbReference>
<keyword evidence="3 5" id="KW-0067">ATP-binding</keyword>
<feature type="transmembrane region" description="Helical" evidence="6">
    <location>
        <begin position="206"/>
        <end position="229"/>
    </location>
</feature>
<feature type="transmembrane region" description="Helical" evidence="6">
    <location>
        <begin position="383"/>
        <end position="401"/>
    </location>
</feature>
<dbReference type="InterPro" id="IPR000924">
    <property type="entry name" value="Glu/Gln-tRNA-synth"/>
</dbReference>
<comment type="similarity">
    <text evidence="5">Belongs to the class-I aminoacyl-tRNA synthetase family.</text>
</comment>
<evidence type="ECO:0000256" key="5">
    <source>
        <dbReference type="RuleBase" id="RU363037"/>
    </source>
</evidence>
<evidence type="ECO:0000259" key="7">
    <source>
        <dbReference type="Pfam" id="PF00749"/>
    </source>
</evidence>
<feature type="transmembrane region" description="Helical" evidence="6">
    <location>
        <begin position="95"/>
        <end position="116"/>
    </location>
</feature>
<feature type="transmembrane region" description="Helical" evidence="6">
    <location>
        <begin position="347"/>
        <end position="371"/>
    </location>
</feature>
<proteinExistence type="inferred from homology"/>
<feature type="transmembrane region" description="Helical" evidence="6">
    <location>
        <begin position="16"/>
        <end position="34"/>
    </location>
</feature>
<dbReference type="InterPro" id="IPR014729">
    <property type="entry name" value="Rossmann-like_a/b/a_fold"/>
</dbReference>
<keyword evidence="1 5" id="KW-0436">Ligase</keyword>
<feature type="transmembrane region" description="Helical" evidence="6">
    <location>
        <begin position="265"/>
        <end position="290"/>
    </location>
</feature>
<keyword evidence="2 5" id="KW-0547">Nucleotide-binding</keyword>
<evidence type="ECO:0000256" key="2">
    <source>
        <dbReference type="ARBA" id="ARBA00022741"/>
    </source>
</evidence>
<evidence type="ECO:0000256" key="1">
    <source>
        <dbReference type="ARBA" id="ARBA00022598"/>
    </source>
</evidence>
<evidence type="ECO:0000313" key="8">
    <source>
        <dbReference type="EMBL" id="QSW37790.1"/>
    </source>
</evidence>
<feature type="domain" description="Glutamyl/glutaminyl-tRNA synthetase class Ib catalytic" evidence="7">
    <location>
        <begin position="116"/>
        <end position="229"/>
    </location>
</feature>
<name>A0A975ADP2_9PROT</name>
<dbReference type="InterPro" id="IPR020058">
    <property type="entry name" value="Glu/Gln-tRNA-synth_Ib_cat-dom"/>
</dbReference>
<dbReference type="Pfam" id="PF00749">
    <property type="entry name" value="tRNA-synt_1c"/>
    <property type="match status" value="2"/>
</dbReference>